<evidence type="ECO:0000256" key="2">
    <source>
        <dbReference type="ARBA" id="ARBA00048267"/>
    </source>
</evidence>
<dbReference type="PROSITE" id="PS50110">
    <property type="entry name" value="RESPONSE_REGULATORY"/>
    <property type="match status" value="1"/>
</dbReference>
<dbReference type="GO" id="GO:0005737">
    <property type="term" value="C:cytoplasm"/>
    <property type="evidence" value="ECO:0007669"/>
    <property type="project" value="UniProtKB-SubCell"/>
</dbReference>
<keyword evidence="10" id="KW-1185">Reference proteome</keyword>
<comment type="function">
    <text evidence="3">Involved in chemotaxis. Part of a chemotaxis signal transduction system that modulates chemotaxis in response to various stimuli. Catalyzes the demethylation of specific methylglutamate residues introduced into the chemoreceptors (methyl-accepting chemotaxis proteins or MCP) by CheR. Also mediates the irreversible deamidation of specific glutamine residues to glutamic acid.</text>
</comment>
<evidence type="ECO:0000256" key="3">
    <source>
        <dbReference type="HAMAP-Rule" id="MF_00099"/>
    </source>
</evidence>
<comment type="domain">
    <text evidence="3">Contains a C-terminal catalytic domain, and an N-terminal region which modulates catalytic activity.</text>
</comment>
<comment type="catalytic activity">
    <reaction evidence="3">
        <text>L-glutaminyl-[protein] + H2O = L-glutamyl-[protein] + NH4(+)</text>
        <dbReference type="Rhea" id="RHEA:16441"/>
        <dbReference type="Rhea" id="RHEA-COMP:10207"/>
        <dbReference type="Rhea" id="RHEA-COMP:10208"/>
        <dbReference type="ChEBI" id="CHEBI:15377"/>
        <dbReference type="ChEBI" id="CHEBI:28938"/>
        <dbReference type="ChEBI" id="CHEBI:29973"/>
        <dbReference type="ChEBI" id="CHEBI:30011"/>
        <dbReference type="EC" id="3.5.1.44"/>
    </reaction>
</comment>
<dbReference type="InterPro" id="IPR000673">
    <property type="entry name" value="Sig_transdc_resp-reg_Me-estase"/>
</dbReference>
<feature type="modified residue" description="4-aspartylphosphate" evidence="3 5">
    <location>
        <position position="56"/>
    </location>
</feature>
<reference evidence="9 10" key="1">
    <citation type="submission" date="2019-07" db="EMBL/GenBank/DDBJ databases">
        <title>Whole genome shotgun sequence of Actinotalea fermentans NBRC 105374.</title>
        <authorList>
            <person name="Hosoyama A."/>
            <person name="Uohara A."/>
            <person name="Ohji S."/>
            <person name="Ichikawa N."/>
        </authorList>
    </citation>
    <scope>NUCLEOTIDE SEQUENCE [LARGE SCALE GENOMIC DNA]</scope>
    <source>
        <strain evidence="9 10">NBRC 105374</strain>
    </source>
</reference>
<dbReference type="CDD" id="cd16432">
    <property type="entry name" value="CheB_Rec"/>
    <property type="match status" value="1"/>
</dbReference>
<dbReference type="HAMAP" id="MF_00099">
    <property type="entry name" value="CheB_chemtxs"/>
    <property type="match status" value="1"/>
</dbReference>
<feature type="region of interest" description="Disordered" evidence="6">
    <location>
        <begin position="362"/>
        <end position="383"/>
    </location>
</feature>
<feature type="active site" evidence="3 4">
    <location>
        <position position="207"/>
    </location>
</feature>
<comment type="catalytic activity">
    <reaction evidence="2 3">
        <text>[protein]-L-glutamate 5-O-methyl ester + H2O = L-glutamyl-[protein] + methanol + H(+)</text>
        <dbReference type="Rhea" id="RHEA:23236"/>
        <dbReference type="Rhea" id="RHEA-COMP:10208"/>
        <dbReference type="Rhea" id="RHEA-COMP:10311"/>
        <dbReference type="ChEBI" id="CHEBI:15377"/>
        <dbReference type="ChEBI" id="CHEBI:15378"/>
        <dbReference type="ChEBI" id="CHEBI:17790"/>
        <dbReference type="ChEBI" id="CHEBI:29973"/>
        <dbReference type="ChEBI" id="CHEBI:82795"/>
        <dbReference type="EC" id="3.1.1.61"/>
    </reaction>
</comment>
<feature type="active site" evidence="3 4">
    <location>
        <position position="180"/>
    </location>
</feature>
<dbReference type="GO" id="GO:0006935">
    <property type="term" value="P:chemotaxis"/>
    <property type="evidence" value="ECO:0007669"/>
    <property type="project" value="UniProtKB-UniRule"/>
</dbReference>
<keyword evidence="3 4" id="KW-0145">Chemotaxis</keyword>
<dbReference type="PANTHER" id="PTHR42872">
    <property type="entry name" value="PROTEIN-GLUTAMATE METHYLESTERASE/PROTEIN-GLUTAMINE GLUTAMINASE"/>
    <property type="match status" value="1"/>
</dbReference>
<evidence type="ECO:0000259" key="8">
    <source>
        <dbReference type="PROSITE" id="PS50122"/>
    </source>
</evidence>
<comment type="subcellular location">
    <subcellularLocation>
        <location evidence="3">Cytoplasm</location>
    </subcellularLocation>
</comment>
<dbReference type="Gene3D" id="3.40.50.180">
    <property type="entry name" value="Methylesterase CheB, C-terminal domain"/>
    <property type="match status" value="1"/>
</dbReference>
<comment type="PTM">
    <text evidence="3">Phosphorylated by CheA. Phosphorylation of the N-terminal regulatory domain activates the methylesterase activity.</text>
</comment>
<keyword evidence="3 5" id="KW-0597">Phosphoprotein</keyword>
<name>A0A511YZJ8_9CELL</name>
<comment type="caution">
    <text evidence="9">The sequence shown here is derived from an EMBL/GenBank/DDBJ whole genome shotgun (WGS) entry which is preliminary data.</text>
</comment>
<dbReference type="GO" id="GO:0050568">
    <property type="term" value="F:protein-glutamine glutaminase activity"/>
    <property type="evidence" value="ECO:0007669"/>
    <property type="project" value="UniProtKB-UniRule"/>
</dbReference>
<dbReference type="Proteomes" id="UP000321484">
    <property type="component" value="Unassembled WGS sequence"/>
</dbReference>
<dbReference type="OrthoDB" id="9793421at2"/>
<feature type="domain" description="Response regulatory" evidence="7">
    <location>
        <begin position="5"/>
        <end position="123"/>
    </location>
</feature>
<dbReference type="NCBIfam" id="NF001965">
    <property type="entry name" value="PRK00742.1"/>
    <property type="match status" value="1"/>
</dbReference>
<dbReference type="EMBL" id="BJYK01000008">
    <property type="protein sequence ID" value="GEN80599.1"/>
    <property type="molecule type" value="Genomic_DNA"/>
</dbReference>
<gene>
    <name evidence="9" type="primary">cheBII</name>
    <name evidence="3" type="synonym">cheB</name>
    <name evidence="9" type="ORF">AFE02nite_23330</name>
</gene>
<evidence type="ECO:0000256" key="6">
    <source>
        <dbReference type="SAM" id="MobiDB-lite"/>
    </source>
</evidence>
<dbReference type="InterPro" id="IPR011006">
    <property type="entry name" value="CheY-like_superfamily"/>
</dbReference>
<dbReference type="InterPro" id="IPR035909">
    <property type="entry name" value="CheB_C"/>
</dbReference>
<dbReference type="InterPro" id="IPR008248">
    <property type="entry name" value="CheB-like"/>
</dbReference>
<feature type="region of interest" description="Disordered" evidence="6">
    <location>
        <begin position="137"/>
        <end position="157"/>
    </location>
</feature>
<dbReference type="PROSITE" id="PS50122">
    <property type="entry name" value="CHEB"/>
    <property type="match status" value="1"/>
</dbReference>
<evidence type="ECO:0000256" key="4">
    <source>
        <dbReference type="PROSITE-ProRule" id="PRU00050"/>
    </source>
</evidence>
<comment type="similarity">
    <text evidence="3">Belongs to the CheB family.</text>
</comment>
<proteinExistence type="inferred from homology"/>
<feature type="active site" evidence="3 4">
    <location>
        <position position="303"/>
    </location>
</feature>
<dbReference type="SUPFAM" id="SSF52738">
    <property type="entry name" value="Methylesterase CheB, C-terminal domain"/>
    <property type="match status" value="1"/>
</dbReference>
<dbReference type="EC" id="3.1.1.61" evidence="3"/>
<dbReference type="GO" id="GO:0008984">
    <property type="term" value="F:protein-glutamate methylesterase activity"/>
    <property type="evidence" value="ECO:0007669"/>
    <property type="project" value="UniProtKB-UniRule"/>
</dbReference>
<dbReference type="EC" id="3.5.1.44" evidence="3"/>
<dbReference type="Gene3D" id="3.40.50.2300">
    <property type="match status" value="1"/>
</dbReference>
<dbReference type="PANTHER" id="PTHR42872:SF3">
    <property type="entry name" value="PROTEIN-GLUTAMATE METHYLESTERASE_PROTEIN-GLUTAMINE GLUTAMINASE 1"/>
    <property type="match status" value="1"/>
</dbReference>
<evidence type="ECO:0000256" key="1">
    <source>
        <dbReference type="ARBA" id="ARBA00022801"/>
    </source>
</evidence>
<evidence type="ECO:0000259" key="7">
    <source>
        <dbReference type="PROSITE" id="PS50110"/>
    </source>
</evidence>
<organism evidence="9 10">
    <name type="scientific">Actinotalea fermentans</name>
    <dbReference type="NCBI Taxonomy" id="43671"/>
    <lineage>
        <taxon>Bacteria</taxon>
        <taxon>Bacillati</taxon>
        <taxon>Actinomycetota</taxon>
        <taxon>Actinomycetes</taxon>
        <taxon>Micrococcales</taxon>
        <taxon>Cellulomonadaceae</taxon>
        <taxon>Actinotalea</taxon>
    </lineage>
</organism>
<dbReference type="RefSeq" id="WP_146819704.1">
    <property type="nucleotide sequence ID" value="NZ_BJYK01000008.1"/>
</dbReference>
<dbReference type="InterPro" id="IPR001789">
    <property type="entry name" value="Sig_transdc_resp-reg_receiver"/>
</dbReference>
<keyword evidence="1 3" id="KW-0378">Hydrolase</keyword>
<evidence type="ECO:0000256" key="5">
    <source>
        <dbReference type="PROSITE-ProRule" id="PRU00169"/>
    </source>
</evidence>
<dbReference type="SMART" id="SM00448">
    <property type="entry name" value="REC"/>
    <property type="match status" value="1"/>
</dbReference>
<dbReference type="GO" id="GO:0000156">
    <property type="term" value="F:phosphorelay response regulator activity"/>
    <property type="evidence" value="ECO:0007669"/>
    <property type="project" value="InterPro"/>
</dbReference>
<dbReference type="SUPFAM" id="SSF52172">
    <property type="entry name" value="CheY-like"/>
    <property type="match status" value="1"/>
</dbReference>
<dbReference type="AlphaFoldDB" id="A0A511YZJ8"/>
<dbReference type="PIRSF" id="PIRSF000876">
    <property type="entry name" value="RR_chemtxs_CheB"/>
    <property type="match status" value="1"/>
</dbReference>
<dbReference type="Pfam" id="PF01339">
    <property type="entry name" value="CheB_methylest"/>
    <property type="match status" value="1"/>
</dbReference>
<keyword evidence="3" id="KW-0963">Cytoplasm</keyword>
<dbReference type="Pfam" id="PF00072">
    <property type="entry name" value="Response_reg"/>
    <property type="match status" value="1"/>
</dbReference>
<feature type="domain" description="CheB-type methylesterase" evidence="8">
    <location>
        <begin position="167"/>
        <end position="361"/>
    </location>
</feature>
<accession>A0A511YZJ8</accession>
<sequence length="383" mass="39044">MPPISVLVVDDSVVVRRLVTLALEDHEGIEVVGVAANGQIALGKVDQLKPDVVTMDIEMPVMDGISTVRALRRAGHRMPVIMFSTLTERGAAATLDALAAGATDYVTKPSGHGSVAEAVSRVANDLVPRIIALAGPRRQAPARTERPTAASAAAPRAAAAVKVLPPPERGTVRAVMIGSSTGGPEALSHVLRGLTAPLPVPVVVVQHMPPVFTRQLASRLDRLGPSTVVEAAGGELLVPGTVYIAPGDQHLEVVRSGATVRTRLQQGPPVNYCRPSVDVLFASAAAAYGGDQLAVVLTGMGADGRGGVEKILAAGGRVVVQDEETSVVWGMPGAVATGPGAHAVLPLDDVAPAVVRAVTRAGSRDVTTGPGSDPVRRAGGGAA</sequence>
<evidence type="ECO:0000313" key="10">
    <source>
        <dbReference type="Proteomes" id="UP000321484"/>
    </source>
</evidence>
<protein>
    <recommendedName>
        <fullName evidence="3">Protein-glutamate methylesterase/protein-glutamine glutaminase</fullName>
        <ecNumber evidence="3">3.1.1.61</ecNumber>
        <ecNumber evidence="3">3.5.1.44</ecNumber>
    </recommendedName>
</protein>
<dbReference type="CDD" id="cd17541">
    <property type="entry name" value="REC_CheB-like"/>
    <property type="match status" value="1"/>
</dbReference>
<evidence type="ECO:0000313" key="9">
    <source>
        <dbReference type="EMBL" id="GEN80599.1"/>
    </source>
</evidence>